<protein>
    <recommendedName>
        <fullName evidence="4">Transmembrane protein</fullName>
    </recommendedName>
</protein>
<sequence length="128" mass="14416">MLDLELSEEEKSSRSVNLGFLWWSRGFCSSWSGKGAIQRRALLLPFSRTRSLKGDEGVTEARRRQFIVLLPFVLIRGASFLSPPFFSDFLLGSVGISCYCIAVLKLGFLGYSLDFLCRFFIIGVELGF</sequence>
<dbReference type="Proteomes" id="UP001374535">
    <property type="component" value="Chromosome 6"/>
</dbReference>
<accession>A0AAQ3NAX9</accession>
<dbReference type="EMBL" id="CP144695">
    <property type="protein sequence ID" value="WVZ06675.1"/>
    <property type="molecule type" value="Genomic_DNA"/>
</dbReference>
<keyword evidence="1" id="KW-0472">Membrane</keyword>
<gene>
    <name evidence="2" type="ORF">V8G54_020021</name>
</gene>
<organism evidence="2 3">
    <name type="scientific">Vigna mungo</name>
    <name type="common">Black gram</name>
    <name type="synonym">Phaseolus mungo</name>
    <dbReference type="NCBI Taxonomy" id="3915"/>
    <lineage>
        <taxon>Eukaryota</taxon>
        <taxon>Viridiplantae</taxon>
        <taxon>Streptophyta</taxon>
        <taxon>Embryophyta</taxon>
        <taxon>Tracheophyta</taxon>
        <taxon>Spermatophyta</taxon>
        <taxon>Magnoliopsida</taxon>
        <taxon>eudicotyledons</taxon>
        <taxon>Gunneridae</taxon>
        <taxon>Pentapetalae</taxon>
        <taxon>rosids</taxon>
        <taxon>fabids</taxon>
        <taxon>Fabales</taxon>
        <taxon>Fabaceae</taxon>
        <taxon>Papilionoideae</taxon>
        <taxon>50 kb inversion clade</taxon>
        <taxon>NPAAA clade</taxon>
        <taxon>indigoferoid/millettioid clade</taxon>
        <taxon>Phaseoleae</taxon>
        <taxon>Vigna</taxon>
    </lineage>
</organism>
<evidence type="ECO:0000256" key="1">
    <source>
        <dbReference type="SAM" id="Phobius"/>
    </source>
</evidence>
<proteinExistence type="predicted"/>
<reference evidence="2 3" key="1">
    <citation type="journal article" date="2023" name="Life. Sci Alliance">
        <title>Evolutionary insights into 3D genome organization and epigenetic landscape of Vigna mungo.</title>
        <authorList>
            <person name="Junaid A."/>
            <person name="Singh B."/>
            <person name="Bhatia S."/>
        </authorList>
    </citation>
    <scope>NUCLEOTIDE SEQUENCE [LARGE SCALE GENOMIC DNA]</scope>
    <source>
        <strain evidence="2">Urdbean</strain>
    </source>
</reference>
<dbReference type="AlphaFoldDB" id="A0AAQ3NAX9"/>
<evidence type="ECO:0000313" key="3">
    <source>
        <dbReference type="Proteomes" id="UP001374535"/>
    </source>
</evidence>
<keyword evidence="1" id="KW-1133">Transmembrane helix</keyword>
<evidence type="ECO:0000313" key="2">
    <source>
        <dbReference type="EMBL" id="WVZ06675.1"/>
    </source>
</evidence>
<keyword evidence="3" id="KW-1185">Reference proteome</keyword>
<feature type="transmembrane region" description="Helical" evidence="1">
    <location>
        <begin position="89"/>
        <end position="111"/>
    </location>
</feature>
<keyword evidence="1" id="KW-0812">Transmembrane</keyword>
<name>A0AAQ3NAX9_VIGMU</name>
<evidence type="ECO:0008006" key="4">
    <source>
        <dbReference type="Google" id="ProtNLM"/>
    </source>
</evidence>